<dbReference type="InterPro" id="IPR010753">
    <property type="entry name" value="DUF1330"/>
</dbReference>
<feature type="non-terminal residue" evidence="2">
    <location>
        <position position="1"/>
    </location>
</feature>
<name>A0A382Z9T9_9ZZZZ</name>
<dbReference type="PANTHER" id="PTHR41521">
    <property type="match status" value="1"/>
</dbReference>
<dbReference type="InterPro" id="IPR011008">
    <property type="entry name" value="Dimeric_a/b-barrel"/>
</dbReference>
<organism evidence="2">
    <name type="scientific">marine metagenome</name>
    <dbReference type="NCBI Taxonomy" id="408172"/>
    <lineage>
        <taxon>unclassified sequences</taxon>
        <taxon>metagenomes</taxon>
        <taxon>ecological metagenomes</taxon>
    </lineage>
</organism>
<reference evidence="2" key="1">
    <citation type="submission" date="2018-05" db="EMBL/GenBank/DDBJ databases">
        <authorList>
            <person name="Lanie J.A."/>
            <person name="Ng W.-L."/>
            <person name="Kazmierczak K.M."/>
            <person name="Andrzejewski T.M."/>
            <person name="Davidsen T.M."/>
            <person name="Wayne K.J."/>
            <person name="Tettelin H."/>
            <person name="Glass J.I."/>
            <person name="Rusch D."/>
            <person name="Podicherti R."/>
            <person name="Tsui H.-C.T."/>
            <person name="Winkler M.E."/>
        </authorList>
    </citation>
    <scope>NUCLEOTIDE SEQUENCE</scope>
</reference>
<evidence type="ECO:0000313" key="2">
    <source>
        <dbReference type="EMBL" id="SVD92060.1"/>
    </source>
</evidence>
<dbReference type="SUPFAM" id="SSF54909">
    <property type="entry name" value="Dimeric alpha+beta barrel"/>
    <property type="match status" value="1"/>
</dbReference>
<gene>
    <name evidence="2" type="ORF">METZ01_LOCUS444914</name>
</gene>
<feature type="domain" description="DUF1330" evidence="1">
    <location>
        <begin position="1"/>
        <end position="89"/>
    </location>
</feature>
<dbReference type="EMBL" id="UINC01182055">
    <property type="protein sequence ID" value="SVD92060.1"/>
    <property type="molecule type" value="Genomic_DNA"/>
</dbReference>
<proteinExistence type="predicted"/>
<dbReference type="Gene3D" id="3.30.70.100">
    <property type="match status" value="1"/>
</dbReference>
<dbReference type="Pfam" id="PF07045">
    <property type="entry name" value="DUF1330"/>
    <property type="match status" value="1"/>
</dbReference>
<dbReference type="PANTHER" id="PTHR41521:SF4">
    <property type="entry name" value="BLR0684 PROTEIN"/>
    <property type="match status" value="1"/>
</dbReference>
<dbReference type="AlphaFoldDB" id="A0A382Z9T9"/>
<sequence>ISDIVVNDQQKYEEYMKLVPDTINKYGGKYLVRGGKIITRSGDWNPKGRCVVLEFPSINALNKWNDSPEYQPVKKIRESCSTSQSFIVSSGDLPF</sequence>
<protein>
    <recommendedName>
        <fullName evidence="1">DUF1330 domain-containing protein</fullName>
    </recommendedName>
</protein>
<accession>A0A382Z9T9</accession>
<evidence type="ECO:0000259" key="1">
    <source>
        <dbReference type="Pfam" id="PF07045"/>
    </source>
</evidence>